<name>A0ABD4SYZ4_9CYAN</name>
<accession>A0ABD4SYZ4</accession>
<evidence type="ECO:0000313" key="3">
    <source>
        <dbReference type="Proteomes" id="UP000031561"/>
    </source>
</evidence>
<feature type="compositionally biased region" description="Basic and acidic residues" evidence="1">
    <location>
        <begin position="225"/>
        <end position="236"/>
    </location>
</feature>
<dbReference type="Proteomes" id="UP000031561">
    <property type="component" value="Unassembled WGS sequence"/>
</dbReference>
<dbReference type="RefSeq" id="WP_166279307.1">
    <property type="nucleotide sequence ID" value="NZ_JTHE03000013.1"/>
</dbReference>
<evidence type="ECO:0000313" key="2">
    <source>
        <dbReference type="EMBL" id="MCM1981588.1"/>
    </source>
</evidence>
<protein>
    <submittedName>
        <fullName evidence="2">Uncharacterized protein</fullName>
    </submittedName>
</protein>
<evidence type="ECO:0000256" key="1">
    <source>
        <dbReference type="SAM" id="MobiDB-lite"/>
    </source>
</evidence>
<dbReference type="AlphaFoldDB" id="A0ABD4SYZ4"/>
<reference evidence="2 3" key="1">
    <citation type="journal article" date="2015" name="Genome Announc.">
        <title>Draft Genome Sequence of Filamentous Marine Cyanobacterium Lyngbya confervoides Strain BDU141951.</title>
        <authorList>
            <person name="Chandrababunaidu M.M."/>
            <person name="Sen D."/>
            <person name="Tripathy S."/>
        </authorList>
    </citation>
    <scope>NUCLEOTIDE SEQUENCE [LARGE SCALE GENOMIC DNA]</scope>
    <source>
        <strain evidence="2 3">BDU141951</strain>
    </source>
</reference>
<gene>
    <name evidence="2" type="ORF">QQ91_0001920</name>
</gene>
<feature type="region of interest" description="Disordered" evidence="1">
    <location>
        <begin position="206"/>
        <end position="239"/>
    </location>
</feature>
<dbReference type="EMBL" id="JTHE03000013">
    <property type="protein sequence ID" value="MCM1981588.1"/>
    <property type="molecule type" value="Genomic_DNA"/>
</dbReference>
<proteinExistence type="predicted"/>
<sequence>MALIADLDIHPEKSRILKLLYFVVHQHWVTHDSMLMNHSIQGLCQELMQQTPEDIESRLIQSAMKLNKPQTYLKLAHLITGALQPSSEPPTSELDHFGLRFALHQGLNPYKAKILLYGLMQVSEENREGPEPSQAELPQLTPPQIEQALKPYSLDQLCQQVMIRFPTPSSLRHACQRLPHLSLFGPYAEQLQLIQTLSSILSPHLAPAVSSPRSQSQPEAQAEDAQVRDAQVRDAQVRSAQSTLTEDHTCLMMSVIGPPPFPRRCSTL</sequence>
<comment type="caution">
    <text evidence="2">The sequence shown here is derived from an EMBL/GenBank/DDBJ whole genome shotgun (WGS) entry which is preliminary data.</text>
</comment>
<organism evidence="2 3">
    <name type="scientific">Lyngbya confervoides BDU141951</name>
    <dbReference type="NCBI Taxonomy" id="1574623"/>
    <lineage>
        <taxon>Bacteria</taxon>
        <taxon>Bacillati</taxon>
        <taxon>Cyanobacteriota</taxon>
        <taxon>Cyanophyceae</taxon>
        <taxon>Oscillatoriophycideae</taxon>
        <taxon>Oscillatoriales</taxon>
        <taxon>Microcoleaceae</taxon>
        <taxon>Lyngbya</taxon>
    </lineage>
</organism>
<keyword evidence="3" id="KW-1185">Reference proteome</keyword>